<dbReference type="EMBL" id="DS479708">
    <property type="protein sequence ID" value="EDO25427.1"/>
    <property type="molecule type" value="Genomic_DNA"/>
</dbReference>
<evidence type="ECO:0000313" key="3">
    <source>
        <dbReference type="Proteomes" id="UP000001593"/>
    </source>
</evidence>
<keyword evidence="1" id="KW-0175">Coiled coil</keyword>
<sequence length="174" mass="19949">MKRAPQADDKSTATIHLEVELSDWKDQASSLQSEVAQLKKDKAAAMHKVIDSEEQMIQLRSRLYKTEDSLVRNQDTVKLLSKENTDLRVEIERLRSRLSVYASETAKEIVDGNGEGKAKCGVVTKTKWESMMEDKKKLQSEIEELSKDKLRLQDMQSLVRRLVSAEDEKINLKQ</sequence>
<dbReference type="InParanoid" id="A8DWI2"/>
<dbReference type="HOGENOM" id="CLU_1541917_0_0_1"/>
<feature type="coiled-coil region" evidence="1">
    <location>
        <begin position="21"/>
        <end position="48"/>
    </location>
</feature>
<protein>
    <submittedName>
        <fullName evidence="2">Uncharacterized protein</fullName>
    </submittedName>
</protein>
<gene>
    <name evidence="2" type="ORF">NEMVEDRAFT_v1g226008</name>
</gene>
<name>A8DWI2_NEMVE</name>
<reference evidence="2 3" key="1">
    <citation type="journal article" date="2007" name="Science">
        <title>Sea anemone genome reveals ancestral eumetazoan gene repertoire and genomic organization.</title>
        <authorList>
            <person name="Putnam N.H."/>
            <person name="Srivastava M."/>
            <person name="Hellsten U."/>
            <person name="Dirks B."/>
            <person name="Chapman J."/>
            <person name="Salamov A."/>
            <person name="Terry A."/>
            <person name="Shapiro H."/>
            <person name="Lindquist E."/>
            <person name="Kapitonov V.V."/>
            <person name="Jurka J."/>
            <person name="Genikhovich G."/>
            <person name="Grigoriev I.V."/>
            <person name="Lucas S.M."/>
            <person name="Steele R.E."/>
            <person name="Finnerty J.R."/>
            <person name="Technau U."/>
            <person name="Martindale M.Q."/>
            <person name="Rokhsar D.S."/>
        </authorList>
    </citation>
    <scope>NUCLEOTIDE SEQUENCE [LARGE SCALE GENOMIC DNA]</scope>
    <source>
        <strain evidence="3">CH2 X CH6</strain>
    </source>
</reference>
<accession>A8DWI2</accession>
<evidence type="ECO:0000256" key="1">
    <source>
        <dbReference type="SAM" id="Coils"/>
    </source>
</evidence>
<keyword evidence="3" id="KW-1185">Reference proteome</keyword>
<evidence type="ECO:0000313" key="2">
    <source>
        <dbReference type="EMBL" id="EDO25427.1"/>
    </source>
</evidence>
<dbReference type="AlphaFoldDB" id="A8DWI2"/>
<dbReference type="Proteomes" id="UP000001593">
    <property type="component" value="Unassembled WGS sequence"/>
</dbReference>
<organism evidence="2 3">
    <name type="scientific">Nematostella vectensis</name>
    <name type="common">Starlet sea anemone</name>
    <dbReference type="NCBI Taxonomy" id="45351"/>
    <lineage>
        <taxon>Eukaryota</taxon>
        <taxon>Metazoa</taxon>
        <taxon>Cnidaria</taxon>
        <taxon>Anthozoa</taxon>
        <taxon>Hexacorallia</taxon>
        <taxon>Actiniaria</taxon>
        <taxon>Edwardsiidae</taxon>
        <taxon>Nematostella</taxon>
    </lineage>
</organism>
<feature type="coiled-coil region" evidence="1">
    <location>
        <begin position="128"/>
        <end position="155"/>
    </location>
</feature>
<proteinExistence type="predicted"/>